<dbReference type="EMBL" id="JAFCMP010000434">
    <property type="protein sequence ID" value="KAG5179988.1"/>
    <property type="molecule type" value="Genomic_DNA"/>
</dbReference>
<dbReference type="AlphaFoldDB" id="A0A835Z0K2"/>
<sequence length="230" mass="25214">MVRVGHTRMCNAIIFGISISIRTPLQVDPHLQIRYAYEDLVEVQGTANAWASQGDDGKRTIRMPRMGTVDALVTPATGVRGRERPPSEKSPHARVSRALTITKYLYEQVPGAAFIYLRGTSFNTANATCVQNAHTAMQCFEGAVCDLDAKFPKAIKAVDSKLELKELVDPNATLVAAATRRIAPSVWMPTGCWRWTARRMLGDSEVLQAVLGGARCHVPRNAQQGHDTAE</sequence>
<dbReference type="Proteomes" id="UP000664859">
    <property type="component" value="Unassembled WGS sequence"/>
</dbReference>
<reference evidence="1" key="1">
    <citation type="submission" date="2021-02" db="EMBL/GenBank/DDBJ databases">
        <title>First Annotated Genome of the Yellow-green Alga Tribonema minus.</title>
        <authorList>
            <person name="Mahan K.M."/>
        </authorList>
    </citation>
    <scope>NUCLEOTIDE SEQUENCE</scope>
    <source>
        <strain evidence="1">UTEX B ZZ1240</strain>
    </source>
</reference>
<protein>
    <submittedName>
        <fullName evidence="1">Uncharacterized protein</fullName>
    </submittedName>
</protein>
<keyword evidence="2" id="KW-1185">Reference proteome</keyword>
<proteinExistence type="predicted"/>
<evidence type="ECO:0000313" key="1">
    <source>
        <dbReference type="EMBL" id="KAG5179988.1"/>
    </source>
</evidence>
<organism evidence="1 2">
    <name type="scientific">Tribonema minus</name>
    <dbReference type="NCBI Taxonomy" id="303371"/>
    <lineage>
        <taxon>Eukaryota</taxon>
        <taxon>Sar</taxon>
        <taxon>Stramenopiles</taxon>
        <taxon>Ochrophyta</taxon>
        <taxon>PX clade</taxon>
        <taxon>Xanthophyceae</taxon>
        <taxon>Tribonematales</taxon>
        <taxon>Tribonemataceae</taxon>
        <taxon>Tribonema</taxon>
    </lineage>
</organism>
<name>A0A835Z0K2_9STRA</name>
<evidence type="ECO:0000313" key="2">
    <source>
        <dbReference type="Proteomes" id="UP000664859"/>
    </source>
</evidence>
<accession>A0A835Z0K2</accession>
<gene>
    <name evidence="1" type="ORF">JKP88DRAFT_264148</name>
</gene>
<comment type="caution">
    <text evidence="1">The sequence shown here is derived from an EMBL/GenBank/DDBJ whole genome shotgun (WGS) entry which is preliminary data.</text>
</comment>